<evidence type="ECO:0000313" key="3">
    <source>
        <dbReference type="EMBL" id="KAL3772415.1"/>
    </source>
</evidence>
<dbReference type="Proteomes" id="UP001530293">
    <property type="component" value="Unassembled WGS sequence"/>
</dbReference>
<keyword evidence="4" id="KW-1185">Reference proteome</keyword>
<sequence>MGRYKRRGSKFRQNRKKSENSGDGDDGNNYYSPAVMMGESDWIVLEKYLLEYRTRAYQAYRVNQLSGIGNHDINQLDDAPVIIGKHNFLPLTSENCRQPYLDLPDTLNSKERRKIHSMCAYLDLYHDTAGVESVQISGAVSDSTESNCAKNVSPPTPARRISVSIYEDGLRLVPNRDVDADGGVSQSFFPSQTCRPWYYRAYGNSTNTNINTINHEDIQQRVDAIEKEKVQIRQFANLPELTLRLPDDENPAASCDDLDFNILDQLDLSKEPTPDETPWMLVDTVDKLKLCVTELLYGVGNDGGSPKIHELAFDLEMSNVGKMGSSGVRTCLIQLTSDVATIMVDELSGSSKKVYKDYIIDPLAPGLWDAIPTYLGPIFSDPSIVKIGHGIVGMDTTSLHRDFGILIVNAFDTYEASAILTQRKHGMGLVALCHHYGLPSWEYYKELKNKFQCSDWKIRPLEKRAMEYGRFDIRYLVTLRKLLVRDLVKMDLLHSSAYLRVESSDEEDIGVDLVSEQETQSDSFEMRIDSSASSFNEDGDMPAANHSLKQFESVDGAGKLLPATGNSPPSKTIILASELPCYHYLMKAISISQKRCLKLWSGDEEEPILQNQSFISMMKQAASGTGHGKYWSDDHMQLYRQLAEWRVTVAQREFSSAPELCTLDFLVFVAYKTPKSRSEMRRYSYVLPKCLEDETLPYFYELREMVMSSDAFHLRQSHSLPETMNDVAYYSDRSILHEHDVRQNRLVKLLLTSAVVGVIAVALRARKR</sequence>
<gene>
    <name evidence="3" type="ORF">ACHAWU_005592</name>
</gene>
<dbReference type="InterPro" id="IPR036397">
    <property type="entry name" value="RNaseH_sf"/>
</dbReference>
<dbReference type="AlphaFoldDB" id="A0ABD3N8J7"/>
<organism evidence="3 4">
    <name type="scientific">Discostella pseudostelligera</name>
    <dbReference type="NCBI Taxonomy" id="259834"/>
    <lineage>
        <taxon>Eukaryota</taxon>
        <taxon>Sar</taxon>
        <taxon>Stramenopiles</taxon>
        <taxon>Ochrophyta</taxon>
        <taxon>Bacillariophyta</taxon>
        <taxon>Coscinodiscophyceae</taxon>
        <taxon>Thalassiosirophycidae</taxon>
        <taxon>Stephanodiscales</taxon>
        <taxon>Stephanodiscaceae</taxon>
        <taxon>Discostella</taxon>
    </lineage>
</organism>
<dbReference type="SUPFAM" id="SSF53098">
    <property type="entry name" value="Ribonuclease H-like"/>
    <property type="match status" value="1"/>
</dbReference>
<comment type="caution">
    <text evidence="3">The sequence shown here is derived from an EMBL/GenBank/DDBJ whole genome shotgun (WGS) entry which is preliminary data.</text>
</comment>
<protein>
    <recommendedName>
        <fullName evidence="2">3'-5' exonuclease domain-containing protein</fullName>
    </recommendedName>
</protein>
<dbReference type="EMBL" id="JALLBG020000011">
    <property type="protein sequence ID" value="KAL3772415.1"/>
    <property type="molecule type" value="Genomic_DNA"/>
</dbReference>
<evidence type="ECO:0000313" key="4">
    <source>
        <dbReference type="Proteomes" id="UP001530293"/>
    </source>
</evidence>
<evidence type="ECO:0000256" key="1">
    <source>
        <dbReference type="SAM" id="MobiDB-lite"/>
    </source>
</evidence>
<feature type="region of interest" description="Disordered" evidence="1">
    <location>
        <begin position="1"/>
        <end position="29"/>
    </location>
</feature>
<dbReference type="Pfam" id="PF01612">
    <property type="entry name" value="DNA_pol_A_exo1"/>
    <property type="match status" value="1"/>
</dbReference>
<dbReference type="InterPro" id="IPR045092">
    <property type="entry name" value="Rrp6-like"/>
</dbReference>
<reference evidence="3 4" key="1">
    <citation type="submission" date="2024-10" db="EMBL/GenBank/DDBJ databases">
        <title>Updated reference genomes for cyclostephanoid diatoms.</title>
        <authorList>
            <person name="Roberts W.R."/>
            <person name="Alverson A.J."/>
        </authorList>
    </citation>
    <scope>NUCLEOTIDE SEQUENCE [LARGE SCALE GENOMIC DNA]</scope>
    <source>
        <strain evidence="3 4">AJA232-27</strain>
    </source>
</reference>
<dbReference type="InterPro" id="IPR012337">
    <property type="entry name" value="RNaseH-like_sf"/>
</dbReference>
<evidence type="ECO:0000259" key="2">
    <source>
        <dbReference type="SMART" id="SM00474"/>
    </source>
</evidence>
<dbReference type="Gene3D" id="3.30.420.10">
    <property type="entry name" value="Ribonuclease H-like superfamily/Ribonuclease H"/>
    <property type="match status" value="1"/>
</dbReference>
<accession>A0ABD3N8J7</accession>
<dbReference type="InterPro" id="IPR002562">
    <property type="entry name" value="3'-5'_exonuclease_dom"/>
</dbReference>
<proteinExistence type="predicted"/>
<name>A0ABD3N8J7_9STRA</name>
<dbReference type="PANTHER" id="PTHR12124">
    <property type="entry name" value="POLYMYOSITIS/SCLERODERMA AUTOANTIGEN-RELATED"/>
    <property type="match status" value="1"/>
</dbReference>
<dbReference type="PANTHER" id="PTHR12124:SF47">
    <property type="entry name" value="EXOSOME COMPONENT 10"/>
    <property type="match status" value="1"/>
</dbReference>
<feature type="domain" description="3'-5' exonuclease" evidence="2">
    <location>
        <begin position="279"/>
        <end position="488"/>
    </location>
</feature>
<dbReference type="SMART" id="SM00474">
    <property type="entry name" value="35EXOc"/>
    <property type="match status" value="1"/>
</dbReference>
<feature type="compositionally biased region" description="Basic residues" evidence="1">
    <location>
        <begin position="1"/>
        <end position="15"/>
    </location>
</feature>